<dbReference type="PANTHER" id="PTHR47175:SF2">
    <property type="entry name" value="LIPASE ATG15-RELATED"/>
    <property type="match status" value="1"/>
</dbReference>
<evidence type="ECO:0000256" key="14">
    <source>
        <dbReference type="ARBA" id="ARBA00022989"/>
    </source>
</evidence>
<evidence type="ECO:0000256" key="19">
    <source>
        <dbReference type="ARBA" id="ARBA00024663"/>
    </source>
</evidence>
<dbReference type="GO" id="GO:0004620">
    <property type="term" value="F:phospholipase activity"/>
    <property type="evidence" value="ECO:0007669"/>
    <property type="project" value="TreeGrafter"/>
</dbReference>
<dbReference type="PANTHER" id="PTHR47175">
    <property type="entry name" value="LIPASE ATG15-RELATED"/>
    <property type="match status" value="1"/>
</dbReference>
<accession>A0A1B2J7C2</accession>
<organism evidence="24 25">
    <name type="scientific">Komagataella pastoris</name>
    <name type="common">Yeast</name>
    <name type="synonym">Pichia pastoris</name>
    <dbReference type="NCBI Taxonomy" id="4922"/>
    <lineage>
        <taxon>Eukaryota</taxon>
        <taxon>Fungi</taxon>
        <taxon>Dikarya</taxon>
        <taxon>Ascomycota</taxon>
        <taxon>Saccharomycotina</taxon>
        <taxon>Pichiomycetes</taxon>
        <taxon>Pichiales</taxon>
        <taxon>Pichiaceae</taxon>
        <taxon>Komagataella</taxon>
    </lineage>
</organism>
<dbReference type="GO" id="GO:0034727">
    <property type="term" value="P:piecemeal microautophagy of the nucleus"/>
    <property type="evidence" value="ECO:0007669"/>
    <property type="project" value="TreeGrafter"/>
</dbReference>
<evidence type="ECO:0000256" key="4">
    <source>
        <dbReference type="ARBA" id="ARBA00010701"/>
    </source>
</evidence>
<feature type="region of interest" description="Disordered" evidence="21">
    <location>
        <begin position="488"/>
        <end position="507"/>
    </location>
</feature>
<evidence type="ECO:0000313" key="25">
    <source>
        <dbReference type="Proteomes" id="UP000094565"/>
    </source>
</evidence>
<evidence type="ECO:0000256" key="12">
    <source>
        <dbReference type="ARBA" id="ARBA00022963"/>
    </source>
</evidence>
<evidence type="ECO:0000256" key="9">
    <source>
        <dbReference type="ARBA" id="ARBA00022692"/>
    </source>
</evidence>
<comment type="similarity">
    <text evidence="4">Belongs to the AB hydrolase superfamily. Lipase family.</text>
</comment>
<keyword evidence="11" id="KW-0378">Hydrolase</keyword>
<keyword evidence="18" id="KW-0325">Glycoprotein</keyword>
<evidence type="ECO:0000256" key="6">
    <source>
        <dbReference type="ARBA" id="ARBA00013279"/>
    </source>
</evidence>
<evidence type="ECO:0000256" key="22">
    <source>
        <dbReference type="SAM" id="Phobius"/>
    </source>
</evidence>
<comment type="function">
    <text evidence="19">Lipase which is essential for lysis of subvacuolar cytoplasm to vacuole targeted bodies and intravacuolar autophagic bodies. Involved in the lysis of intravacuolar multivesicular body (MVB) vesicles. The intravacuolar membrane disintegration by ATG15 is critical to life span extension.</text>
</comment>
<dbReference type="GO" id="GO:0046461">
    <property type="term" value="P:neutral lipid catabolic process"/>
    <property type="evidence" value="ECO:0007669"/>
    <property type="project" value="TreeGrafter"/>
</dbReference>
<feature type="compositionally biased region" description="Basic and acidic residues" evidence="21">
    <location>
        <begin position="488"/>
        <end position="503"/>
    </location>
</feature>
<reference evidence="24 25" key="1">
    <citation type="submission" date="2016-02" db="EMBL/GenBank/DDBJ databases">
        <title>Comparative genomic and transcriptomic foundation for Pichia pastoris.</title>
        <authorList>
            <person name="Love K.R."/>
            <person name="Shah K.A."/>
            <person name="Whittaker C.A."/>
            <person name="Wu J."/>
            <person name="Bartlett M.C."/>
            <person name="Ma D."/>
            <person name="Leeson R.L."/>
            <person name="Priest M."/>
            <person name="Young S.K."/>
            <person name="Love J.C."/>
        </authorList>
    </citation>
    <scope>NUCLEOTIDE SEQUENCE [LARGE SCALE GENOMIC DNA]</scope>
    <source>
        <strain evidence="24 25">ATCC 28485</strain>
    </source>
</reference>
<dbReference type="Proteomes" id="UP000094565">
    <property type="component" value="Chromosome 1"/>
</dbReference>
<protein>
    <recommendedName>
        <fullName evidence="7">Putative lipase ATG15</fullName>
        <ecNumber evidence="6">3.1.1.3</ecNumber>
    </recommendedName>
    <alternativeName>
        <fullName evidence="20">Autophagy-related protein 15</fullName>
    </alternativeName>
    <alternativeName>
        <fullName evidence="8">Putative lipase atg15</fullName>
    </alternativeName>
</protein>
<evidence type="ECO:0000256" key="21">
    <source>
        <dbReference type="SAM" id="MobiDB-lite"/>
    </source>
</evidence>
<evidence type="ECO:0000256" key="16">
    <source>
        <dbReference type="ARBA" id="ARBA00023098"/>
    </source>
</evidence>
<keyword evidence="17 22" id="KW-0472">Membrane</keyword>
<name>A0A1B2J7C2_PICPA</name>
<keyword evidence="25" id="KW-1185">Reference proteome</keyword>
<proteinExistence type="inferred from homology"/>
<dbReference type="Pfam" id="PF01764">
    <property type="entry name" value="Lipase_3"/>
    <property type="match status" value="1"/>
</dbReference>
<dbReference type="GO" id="GO:0032585">
    <property type="term" value="C:multivesicular body membrane"/>
    <property type="evidence" value="ECO:0007669"/>
    <property type="project" value="UniProtKB-SubCell"/>
</dbReference>
<feature type="domain" description="Fungal lipase-type" evidence="23">
    <location>
        <begin position="319"/>
        <end position="354"/>
    </location>
</feature>
<evidence type="ECO:0000256" key="8">
    <source>
        <dbReference type="ARBA" id="ARBA00019241"/>
    </source>
</evidence>
<dbReference type="InterPro" id="IPR002921">
    <property type="entry name" value="Fungal_lipase-type"/>
</dbReference>
<evidence type="ECO:0000256" key="18">
    <source>
        <dbReference type="ARBA" id="ARBA00023180"/>
    </source>
</evidence>
<dbReference type="EMBL" id="CP014584">
    <property type="protein sequence ID" value="ANZ73852.1"/>
    <property type="molecule type" value="Genomic_DNA"/>
</dbReference>
<evidence type="ECO:0000256" key="2">
    <source>
        <dbReference type="ARBA" id="ARBA00004270"/>
    </source>
</evidence>
<sequence length="529" mass="59874">MSPSVKTDNGTIIKWIVVLVLSLALLWECLVSFHFGSTPHDPLLRLQHVAPIENKTRFRIRHIYHHNSGKNHKIHKRLDITDQFIARFDLDQPNVSGLVNTDGNEDGEFDNPEILMPYFSRESPWVSEFDMDGYTGSIRRMAERDPDFVESYLAYARENSAEQVSKINLDWNDDSDVLPNITNNETIMNFALMSSNAYVRIPGEGDWKDVNKPWSVNKTDEEGSTGFGWMEDGVRGHVFTNEDSSIVILSIKGTSAQGLPGGGGESDTIEEDKINDNLLFSCCCARVSYMWTTVCDCYKSSYTCDEDCLEKELYREDRYYRAVLDVYRNVTNLYPDSTVWVTGHSLGAALAGLLGRTYGLPAVTFEAPGDLLATKRLHLPQPPSLPSYLEHIWHFGHTADPIFMGTCNGASSSCSVAGYAMETQCHSGKVCIYDVVNDYGWHVNLVNHRIHTVIDSVLTAYNKTATCEIPLPCHDCYNWNFITRERHKGRDGDDKNKPKEPKKPQKCLRRSWYGRCLEWGDDDSDDVST</sequence>
<feature type="transmembrane region" description="Helical" evidence="22">
    <location>
        <begin position="12"/>
        <end position="35"/>
    </location>
</feature>
<comment type="catalytic activity">
    <reaction evidence="1">
        <text>a triacylglycerol + H2O = a diacylglycerol + a fatty acid + H(+)</text>
        <dbReference type="Rhea" id="RHEA:12044"/>
        <dbReference type="ChEBI" id="CHEBI:15377"/>
        <dbReference type="ChEBI" id="CHEBI:15378"/>
        <dbReference type="ChEBI" id="CHEBI:17855"/>
        <dbReference type="ChEBI" id="CHEBI:18035"/>
        <dbReference type="ChEBI" id="CHEBI:28868"/>
        <dbReference type="EC" id="3.1.1.3"/>
    </reaction>
</comment>
<evidence type="ECO:0000256" key="17">
    <source>
        <dbReference type="ARBA" id="ARBA00023136"/>
    </source>
</evidence>
<dbReference type="GO" id="GO:0006660">
    <property type="term" value="P:phosphatidylserine catabolic process"/>
    <property type="evidence" value="ECO:0007669"/>
    <property type="project" value="TreeGrafter"/>
</dbReference>
<keyword evidence="12" id="KW-0442">Lipid degradation</keyword>
<evidence type="ECO:0000256" key="3">
    <source>
        <dbReference type="ARBA" id="ARBA00004343"/>
    </source>
</evidence>
<dbReference type="AlphaFoldDB" id="A0A1B2J7C2"/>
<evidence type="ECO:0000256" key="7">
    <source>
        <dbReference type="ARBA" id="ARBA00018542"/>
    </source>
</evidence>
<comment type="subcellular location">
    <subcellularLocation>
        <location evidence="3">Endosome</location>
        <location evidence="3">Multivesicular body membrane</location>
        <topology evidence="3">Single-pass type II membrane protein</topology>
    </subcellularLocation>
    <subcellularLocation>
        <location evidence="2">Prevacuolar compartment membrane</location>
        <topology evidence="2">Single-pass type II membrane protein</topology>
    </subcellularLocation>
</comment>
<dbReference type="GO" id="GO:0034496">
    <property type="term" value="P:multivesicular body membrane disassembly"/>
    <property type="evidence" value="ECO:0007669"/>
    <property type="project" value="TreeGrafter"/>
</dbReference>
<comment type="subunit">
    <text evidence="5">Binds to both phosphatidylinositol (PI) and phosphatidylinositol 3,5-bisphosphate (PIP2).</text>
</comment>
<keyword evidence="15" id="KW-0072">Autophagy</keyword>
<keyword evidence="16" id="KW-0443">Lipid metabolism</keyword>
<dbReference type="OrthoDB" id="58570at2759"/>
<gene>
    <name evidence="24" type="primary">ATG15</name>
    <name evidence="24" type="ORF">ATY40_BA7501525</name>
</gene>
<evidence type="ECO:0000256" key="1">
    <source>
        <dbReference type="ARBA" id="ARBA00001024"/>
    </source>
</evidence>
<keyword evidence="10" id="KW-0967">Endosome</keyword>
<dbReference type="Gene3D" id="3.40.50.1820">
    <property type="entry name" value="alpha/beta hydrolase"/>
    <property type="match status" value="1"/>
</dbReference>
<keyword evidence="13" id="KW-0735">Signal-anchor</keyword>
<evidence type="ECO:0000256" key="13">
    <source>
        <dbReference type="ARBA" id="ARBA00022968"/>
    </source>
</evidence>
<dbReference type="GO" id="GO:0004806">
    <property type="term" value="F:triacylglycerol lipase activity"/>
    <property type="evidence" value="ECO:0007669"/>
    <property type="project" value="UniProtKB-EC"/>
</dbReference>
<dbReference type="GO" id="GO:0005775">
    <property type="term" value="C:vacuolar lumen"/>
    <property type="evidence" value="ECO:0007669"/>
    <property type="project" value="TreeGrafter"/>
</dbReference>
<evidence type="ECO:0000256" key="5">
    <source>
        <dbReference type="ARBA" id="ARBA00011137"/>
    </source>
</evidence>
<dbReference type="InterPro" id="IPR050805">
    <property type="entry name" value="ATG15_Lipase"/>
</dbReference>
<keyword evidence="9 22" id="KW-0812">Transmembrane</keyword>
<keyword evidence="14 22" id="KW-1133">Transmembrane helix</keyword>
<evidence type="ECO:0000256" key="15">
    <source>
        <dbReference type="ARBA" id="ARBA00023006"/>
    </source>
</evidence>
<evidence type="ECO:0000313" key="24">
    <source>
        <dbReference type="EMBL" id="ANZ73852.1"/>
    </source>
</evidence>
<evidence type="ECO:0000256" key="11">
    <source>
        <dbReference type="ARBA" id="ARBA00022801"/>
    </source>
</evidence>
<evidence type="ECO:0000256" key="10">
    <source>
        <dbReference type="ARBA" id="ARBA00022753"/>
    </source>
</evidence>
<dbReference type="InterPro" id="IPR029058">
    <property type="entry name" value="AB_hydrolase_fold"/>
</dbReference>
<evidence type="ECO:0000256" key="20">
    <source>
        <dbReference type="ARBA" id="ARBA00029828"/>
    </source>
</evidence>
<dbReference type="SUPFAM" id="SSF53474">
    <property type="entry name" value="alpha/beta-Hydrolases"/>
    <property type="match status" value="1"/>
</dbReference>
<evidence type="ECO:0000259" key="23">
    <source>
        <dbReference type="Pfam" id="PF01764"/>
    </source>
</evidence>
<dbReference type="EC" id="3.1.1.3" evidence="6"/>